<keyword evidence="1" id="KW-0812">Transmembrane</keyword>
<keyword evidence="3" id="KW-1185">Reference proteome</keyword>
<evidence type="ECO:0000313" key="3">
    <source>
        <dbReference type="Proteomes" id="UP001285441"/>
    </source>
</evidence>
<keyword evidence="1" id="KW-1133">Transmembrane helix</keyword>
<dbReference type="Proteomes" id="UP001285441">
    <property type="component" value="Unassembled WGS sequence"/>
</dbReference>
<sequence>MPKIPPRFSLDLGHDVKEMSICNGRLEVENGTATAVATVAPAAPAATPASTPGQDDKTLPIVIMVFGGICILAAIGFWDKFAHLRIKRRIEARRERREENRTRV</sequence>
<evidence type="ECO:0000313" key="2">
    <source>
        <dbReference type="EMBL" id="KAK3380903.1"/>
    </source>
</evidence>
<gene>
    <name evidence="2" type="ORF">B0H63DRAFT_523642</name>
</gene>
<protein>
    <submittedName>
        <fullName evidence="2">Uncharacterized protein</fullName>
    </submittedName>
</protein>
<dbReference type="AlphaFoldDB" id="A0AAE0TVE0"/>
<reference evidence="2" key="2">
    <citation type="submission" date="2023-06" db="EMBL/GenBank/DDBJ databases">
        <authorList>
            <consortium name="Lawrence Berkeley National Laboratory"/>
            <person name="Haridas S."/>
            <person name="Hensen N."/>
            <person name="Bonometti L."/>
            <person name="Westerberg I."/>
            <person name="Brannstrom I.O."/>
            <person name="Guillou S."/>
            <person name="Cros-Aarteil S."/>
            <person name="Calhoun S."/>
            <person name="Kuo A."/>
            <person name="Mondo S."/>
            <person name="Pangilinan J."/>
            <person name="Riley R."/>
            <person name="LaButti K."/>
            <person name="Andreopoulos B."/>
            <person name="Lipzen A."/>
            <person name="Chen C."/>
            <person name="Yanf M."/>
            <person name="Daum C."/>
            <person name="Ng V."/>
            <person name="Clum A."/>
            <person name="Steindorff A."/>
            <person name="Ohm R."/>
            <person name="Martin F."/>
            <person name="Silar P."/>
            <person name="Natvig D."/>
            <person name="Lalanne C."/>
            <person name="Gautier V."/>
            <person name="Ament-velasquez S.L."/>
            <person name="Kruys A."/>
            <person name="Hutchinson M.I."/>
            <person name="Powell A.J."/>
            <person name="Barry K."/>
            <person name="Miller A.N."/>
            <person name="Grigoriev I.V."/>
            <person name="Debuchy R."/>
            <person name="Gladieux P."/>
            <person name="Thoren M.H."/>
            <person name="Johannesson H."/>
        </authorList>
    </citation>
    <scope>NUCLEOTIDE SEQUENCE</scope>
    <source>
        <strain evidence="2">CBS 232.78</strain>
    </source>
</reference>
<feature type="transmembrane region" description="Helical" evidence="1">
    <location>
        <begin position="58"/>
        <end position="78"/>
    </location>
</feature>
<proteinExistence type="predicted"/>
<keyword evidence="1" id="KW-0472">Membrane</keyword>
<accession>A0AAE0TVE0</accession>
<dbReference type="EMBL" id="JAULSW010000005">
    <property type="protein sequence ID" value="KAK3380903.1"/>
    <property type="molecule type" value="Genomic_DNA"/>
</dbReference>
<comment type="caution">
    <text evidence="2">The sequence shown here is derived from an EMBL/GenBank/DDBJ whole genome shotgun (WGS) entry which is preliminary data.</text>
</comment>
<organism evidence="2 3">
    <name type="scientific">Podospora didyma</name>
    <dbReference type="NCBI Taxonomy" id="330526"/>
    <lineage>
        <taxon>Eukaryota</taxon>
        <taxon>Fungi</taxon>
        <taxon>Dikarya</taxon>
        <taxon>Ascomycota</taxon>
        <taxon>Pezizomycotina</taxon>
        <taxon>Sordariomycetes</taxon>
        <taxon>Sordariomycetidae</taxon>
        <taxon>Sordariales</taxon>
        <taxon>Podosporaceae</taxon>
        <taxon>Podospora</taxon>
    </lineage>
</organism>
<evidence type="ECO:0000256" key="1">
    <source>
        <dbReference type="SAM" id="Phobius"/>
    </source>
</evidence>
<name>A0AAE0TVE0_9PEZI</name>
<reference evidence="2" key="1">
    <citation type="journal article" date="2023" name="Mol. Phylogenet. Evol.">
        <title>Genome-scale phylogeny and comparative genomics of the fungal order Sordariales.</title>
        <authorList>
            <person name="Hensen N."/>
            <person name="Bonometti L."/>
            <person name="Westerberg I."/>
            <person name="Brannstrom I.O."/>
            <person name="Guillou S."/>
            <person name="Cros-Aarteil S."/>
            <person name="Calhoun S."/>
            <person name="Haridas S."/>
            <person name="Kuo A."/>
            <person name="Mondo S."/>
            <person name="Pangilinan J."/>
            <person name="Riley R."/>
            <person name="LaButti K."/>
            <person name="Andreopoulos B."/>
            <person name="Lipzen A."/>
            <person name="Chen C."/>
            <person name="Yan M."/>
            <person name="Daum C."/>
            <person name="Ng V."/>
            <person name="Clum A."/>
            <person name="Steindorff A."/>
            <person name="Ohm R.A."/>
            <person name="Martin F."/>
            <person name="Silar P."/>
            <person name="Natvig D.O."/>
            <person name="Lalanne C."/>
            <person name="Gautier V."/>
            <person name="Ament-Velasquez S.L."/>
            <person name="Kruys A."/>
            <person name="Hutchinson M.I."/>
            <person name="Powell A.J."/>
            <person name="Barry K."/>
            <person name="Miller A.N."/>
            <person name="Grigoriev I.V."/>
            <person name="Debuchy R."/>
            <person name="Gladieux P."/>
            <person name="Hiltunen Thoren M."/>
            <person name="Johannesson H."/>
        </authorList>
    </citation>
    <scope>NUCLEOTIDE SEQUENCE</scope>
    <source>
        <strain evidence="2">CBS 232.78</strain>
    </source>
</reference>